<proteinExistence type="predicted"/>
<keyword evidence="3" id="KW-1185">Reference proteome</keyword>
<reference evidence="1" key="2">
    <citation type="submission" date="2020-05" db="EMBL/GenBank/DDBJ databases">
        <title>Bacillus alkalisoli sp. nov. isolated from saline soil.</title>
        <authorList>
            <person name="Sun J.-Q."/>
            <person name="Xu L."/>
        </authorList>
    </citation>
    <scope>NUCLEOTIDE SEQUENCE</scope>
    <source>
        <strain evidence="1">M4U3P1</strain>
    </source>
</reference>
<dbReference type="EMBL" id="CP041372">
    <property type="protein sequence ID" value="QKS70269.1"/>
    <property type="molecule type" value="Genomic_DNA"/>
</dbReference>
<dbReference type="AlphaFoldDB" id="A0A859FAK2"/>
<organism evidence="1 3">
    <name type="scientific">Paenalkalicoccus suaedae</name>
    <dbReference type="NCBI Taxonomy" id="2592382"/>
    <lineage>
        <taxon>Bacteria</taxon>
        <taxon>Bacillati</taxon>
        <taxon>Bacillota</taxon>
        <taxon>Bacilli</taxon>
        <taxon>Bacillales</taxon>
        <taxon>Bacillaceae</taxon>
        <taxon>Paenalkalicoccus</taxon>
    </lineage>
</organism>
<reference evidence="3" key="1">
    <citation type="submission" date="2019-07" db="EMBL/GenBank/DDBJ databases">
        <title>Bacillus alkalisoli sp. nov. isolated from saline soil.</title>
        <authorList>
            <person name="Sun J.-Q."/>
            <person name="Xu L."/>
        </authorList>
    </citation>
    <scope>NUCLEOTIDE SEQUENCE [LARGE SCALE GENOMIC DNA]</scope>
    <source>
        <strain evidence="2 3">M4U3P1</strain>
    </source>
</reference>
<dbReference type="KEGG" id="psua:FLK61_34060"/>
<name>A0A859FAK2_9BACI</name>
<dbReference type="EMBL" id="CP041372">
    <property type="protein sequence ID" value="QKS71706.1"/>
    <property type="molecule type" value="Genomic_DNA"/>
</dbReference>
<dbReference type="Proteomes" id="UP000318138">
    <property type="component" value="Chromosome"/>
</dbReference>
<protein>
    <submittedName>
        <fullName evidence="1">Uncharacterized protein</fullName>
    </submittedName>
</protein>
<dbReference type="RefSeq" id="WP_176008309.1">
    <property type="nucleotide sequence ID" value="NZ_CP041372.2"/>
</dbReference>
<dbReference type="KEGG" id="psua:FLK61_26270"/>
<evidence type="ECO:0000313" key="2">
    <source>
        <dbReference type="EMBL" id="QKS71706.1"/>
    </source>
</evidence>
<evidence type="ECO:0000313" key="3">
    <source>
        <dbReference type="Proteomes" id="UP000318138"/>
    </source>
</evidence>
<sequence>MSLTYRGCKSMIDRRSYASVEDMQQKLDIFLLNSRISQDEYNELTESLNNA</sequence>
<accession>A0A859FAK2</accession>
<evidence type="ECO:0000313" key="1">
    <source>
        <dbReference type="EMBL" id="QKS70269.1"/>
    </source>
</evidence>
<gene>
    <name evidence="1" type="ORF">FLK61_26270</name>
    <name evidence="2" type="ORF">FLK61_34060</name>
</gene>